<dbReference type="GO" id="GO:0060090">
    <property type="term" value="F:molecular adaptor activity"/>
    <property type="evidence" value="ECO:0007669"/>
    <property type="project" value="TreeGrafter"/>
</dbReference>
<feature type="region of interest" description="Disordered" evidence="8">
    <location>
        <begin position="1"/>
        <end position="155"/>
    </location>
</feature>
<feature type="domain" description="CCR4-Not complex component Not1 C-terminal" evidence="9">
    <location>
        <begin position="1887"/>
        <end position="2231"/>
    </location>
</feature>
<comment type="subcellular location">
    <subcellularLocation>
        <location evidence="1">Nucleus</location>
    </subcellularLocation>
</comment>
<evidence type="ECO:0000313" key="15">
    <source>
        <dbReference type="EMBL" id="KIW08077.1"/>
    </source>
</evidence>
<dbReference type="InterPro" id="IPR032193">
    <property type="entry name" value="CNOT1_TTP_bind"/>
</dbReference>
<dbReference type="Gene3D" id="1.25.40.180">
    <property type="match status" value="1"/>
</dbReference>
<dbReference type="Pfam" id="PF16417">
    <property type="entry name" value="CNOT1_TTP_bind"/>
    <property type="match status" value="1"/>
</dbReference>
<dbReference type="Pfam" id="PF04054">
    <property type="entry name" value="Not1"/>
    <property type="match status" value="1"/>
</dbReference>
<dbReference type="GO" id="GO:0005634">
    <property type="term" value="C:nucleus"/>
    <property type="evidence" value="ECO:0007669"/>
    <property type="project" value="UniProtKB-SubCell"/>
</dbReference>
<feature type="domain" description="CCR4-NOT transcription complex subunit 1 HEAT repeat" evidence="13">
    <location>
        <begin position="618"/>
        <end position="762"/>
    </location>
</feature>
<dbReference type="HOGENOM" id="CLU_000286_3_1_1"/>
<feature type="compositionally biased region" description="Polar residues" evidence="8">
    <location>
        <begin position="12"/>
        <end position="22"/>
    </location>
</feature>
<sequence>MNPWSQRRVLPQLQTASSLHSQSNTRNPSNPSSSPSRTTFSPTNASHQASNSVGSSRQNLSRNSSVSSTSSPFSPSNSTGVQQQTGNQLLYSSRSRTIPPSSHSQHPSAVTAAQGGASGDGGSKPRLTRASPSLSQSSDIGSPQQQSATSAPFSASGGVASIDIAQVSIQLARLDKEKDPQKRYESIRSLEAFVSQNMEVLAYTMRKLIRQHAARIFGNDTSEPTASWTVLVHEMETIRTSPDQAKKIADAIDVNEGEPFRDFDLSTFMEKFKLDPVAKCMLALALKGATKADLKTKADAILSNNLENMFMAILNPTSETGEDLPPAYLASLIDRLLQNPPRNWNEELLSNLTYAVRVRYEKLGRPTPSEVMSTLQLAELTSPTNDLVRLVQRTGERATASLDTCKDMLASAEVRHINYTQVASVLLFMVITQNGEAYNPAIFVQALKEHRAGRRLDWQDVVHSFDRENLVISKQQFLALYHALLPLAQEYENFDIQLLWGGKWNQIDTQLSFVVAFLSCTANELNANEIPRLRRAYTIESFQDASEEVKAYAEEAVRHPLVSLDATSALFEKIFQNQDTYKHAIQLGIPEAVINPHTPYFVVASAAVPQPWGGLQDQAFDQLFFPFLKKQLEGYSFVFHGLWKQDSQWLAERLVKYHQMDQLLIAPIYEHSLEHGWLLPLTGIPNEFGLDLACYAHGHGDFDIEAWLQDAHNANGLHFPTALSAFVEEKARSDILTQKEAGAPIQTVPLTVDTAYVLLTWLGQVLPEDILIPLNRLAIGAYPRLINYGEGFDHIIRDNSKNGNAISPEADAAMQDHFKSLYNRETDVKSMIEALQRYKNSEDPRDQELFACMIQGLFDEYSCFGEYPPDALATTAVLFGSIINFNLLSSIALQAGLSMVLEALQTATSREDKMYKFGLQALIHFQSKLTEWPTFCEKLLAIPELQGTEVFRTADDIVRSRIGAERNGETTNGIANGVAEELASESSAPFTSLNVDPPLRPDIYREPDEEIQDRVIFAVNNLSDRNIDEKFRDIQQAVTDEYHQWFALHLVEDRAKSQPNYHDLFLKLLRLFDSKWLWKEVIRETIVTCVRLLNADATMNNANDRNQLKNLGSWLGHLTLARDKPIMYRNIAFAELLVEAHKSKRLLVVIPFVCRVLKAVAKSKTFAPPNPWTEEILSILLEFYHHIEMKIQLKFEVEVLCKDIGADIKKIEPSVIIRESDFPYDADFPASIPEGLEGFNDLTLANFSRQNTRLGDRFSPQAIINSLPDISTRLFYPPSPSANQITAEQTRSVFQQAAEHAIREIIFPVVERSVTIAGISASNLVTKDFATEPDEEKFRHAAHSMVKSLAGSLALVTCREPLRMSMTNNIRALGRQLPGEGLAEGVILMFVNENIDIVCKVVEEAAERQSIAVIDEAIQDGLLARAQYRQQQNDEPFQWPSVHRFARMMPEPFKPSDGPGGLTAQQLAIYDNFGPNRAGASHGPVQDGRHQMPEYETGVPNVPTPAGEPAIPRAQLQPSRGPADVSEVHANGYVANRLLEMLQDVFDSAKAAPEDSASELGSASLVKDAYTRLMRFLQYTIPPASVDQTIEIAAVRILHYLFSGQMERRIEVEVGTQLLTELCSVSSLAGHQVWHHLNDISNENLLINPKVTIALLSRNLLSLQRVDAMLAIHLSQRDPHAFEFLSELMDVVLLGAFPFALRADFANTIEALSHLAAEDPGNNPAQILLDRLRAPDQADTAAPPPASKQDQHEHIFDEWIHLVRNGASEKTCVAFVQQLHKYRVLTDLETTAHFFRACIDYSIQAYDTEDEICGSLDNAYLPTDALARLVALLVLYQGDSDGAVKPMKTQYLDALVSQFAFFQQYHIKKRGEHANHKVFFRFYSDLLYEFHKVSIALGEVYDDMLLVFAKLFTFLQPARYPGFTFCWLSLVSHRFFMAPILRMGGAHQKAASAYVSLLEIVLKNAEHILSTLENPLATGYIIAVLRVLIVVQHDFPEFVIENHARLNAATPASCVQVRNLINWTHLPTMEMPDPFTPGLKIDRINGIRQIPTVQLDLDGILRDAEIKNILDAAIKGKSNAIAELSSKIEVMAEKFDLVQVLVLYLANEAIASANPKGGLFNKSSTHFAILQKIANGPARGASNLINAMINQLRFPNAHTFWFSQALLELFAHATEGHEDNHMQLQEMIAISLLERLTPKRPHPWGLLITFMELVKNKEYDFQALPFVREHEVIWAHTRHLEPLSAPGMPPPGMGAF</sequence>
<dbReference type="EMBL" id="KN847531">
    <property type="protein sequence ID" value="KIW08077.1"/>
    <property type="molecule type" value="Genomic_DNA"/>
</dbReference>
<dbReference type="GO" id="GO:0017148">
    <property type="term" value="P:negative regulation of translation"/>
    <property type="evidence" value="ECO:0007669"/>
    <property type="project" value="InterPro"/>
</dbReference>
<dbReference type="InterPro" id="IPR040398">
    <property type="entry name" value="Not1"/>
</dbReference>
<dbReference type="Pfam" id="PF16418">
    <property type="entry name" value="CNOT1_HEAT"/>
    <property type="match status" value="1"/>
</dbReference>
<feature type="compositionally biased region" description="Low complexity" evidence="8">
    <location>
        <begin position="55"/>
        <end position="78"/>
    </location>
</feature>
<keyword evidence="5" id="KW-0539">Nucleus</keyword>
<evidence type="ECO:0000256" key="6">
    <source>
        <dbReference type="ARBA" id="ARBA00059181"/>
    </source>
</evidence>
<evidence type="ECO:0000256" key="1">
    <source>
        <dbReference type="ARBA" id="ARBA00004123"/>
    </source>
</evidence>
<dbReference type="Pfam" id="PF25097">
    <property type="entry name" value="ARM_Cnot1"/>
    <property type="match status" value="1"/>
</dbReference>
<dbReference type="PANTHER" id="PTHR13162:SF8">
    <property type="entry name" value="CCR4-NOT TRANSCRIPTION COMPLEX SUBUNIT 1"/>
    <property type="match status" value="1"/>
</dbReference>
<dbReference type="InterPro" id="IPR032194">
    <property type="entry name" value="CNOT1_HEAT"/>
</dbReference>
<comment type="function">
    <text evidence="6">Acts as a component of the CCR4-NOT core complex, which in the nucleus seems to be a general transcription factor, and in the cytoplasm the major mRNA deadenylase involved in mRNA turnover. The NOT protein subcomplex negatively regulates the basal and activated transcription of many genes. Preferentially affects TC-type TATA element-dependent transcription. Could directly or indirectly inhibit component(s) of the general transcription machinery.</text>
</comment>
<feature type="compositionally biased region" description="Polar residues" evidence="8">
    <location>
        <begin position="79"/>
        <end position="108"/>
    </location>
</feature>
<feature type="domain" description="CCR4-NOT transcription complex subunit 1-like NOT1 connector" evidence="14">
    <location>
        <begin position="1618"/>
        <end position="1734"/>
    </location>
</feature>
<dbReference type="InParanoid" id="A0A0D1Z541"/>
<feature type="compositionally biased region" description="Low complexity" evidence="8">
    <location>
        <begin position="23"/>
        <end position="44"/>
    </location>
</feature>
<evidence type="ECO:0000259" key="13">
    <source>
        <dbReference type="Pfam" id="PF16418"/>
    </source>
</evidence>
<keyword evidence="2" id="KW-0678">Repressor</keyword>
<dbReference type="OrthoDB" id="1933107at2759"/>
<dbReference type="FunCoup" id="A0A0D1Z541">
    <property type="interactions" value="1196"/>
</dbReference>
<name>A0A0D1Z541_9PEZI</name>
<dbReference type="PANTHER" id="PTHR13162">
    <property type="entry name" value="CCR4-NOT TRANSCRIPTION COMPLEX"/>
    <property type="match status" value="1"/>
</dbReference>
<dbReference type="GO" id="GO:0030015">
    <property type="term" value="C:CCR4-NOT core complex"/>
    <property type="evidence" value="ECO:0007669"/>
    <property type="project" value="InterPro"/>
</dbReference>
<dbReference type="InterPro" id="IPR038535">
    <property type="entry name" value="CNOT1_TTP_bind_sf"/>
</dbReference>
<feature type="domain" description="CCR4-NOT transcription complex subunit 1 TTP binding" evidence="12">
    <location>
        <begin position="800"/>
        <end position="947"/>
    </location>
</feature>
<evidence type="ECO:0000259" key="14">
    <source>
        <dbReference type="Pfam" id="PF25097"/>
    </source>
</evidence>
<evidence type="ECO:0000313" key="16">
    <source>
        <dbReference type="Proteomes" id="UP000053259"/>
    </source>
</evidence>
<evidence type="ECO:0000256" key="4">
    <source>
        <dbReference type="ARBA" id="ARBA00023163"/>
    </source>
</evidence>
<keyword evidence="4" id="KW-0804">Transcription</keyword>
<keyword evidence="16" id="KW-1185">Reference proteome</keyword>
<dbReference type="FunFam" id="1.25.40.180:FF:000012">
    <property type="entry name" value="Ccr4-Not transcription complex subunit"/>
    <property type="match status" value="1"/>
</dbReference>
<evidence type="ECO:0000256" key="3">
    <source>
        <dbReference type="ARBA" id="ARBA00023015"/>
    </source>
</evidence>
<organism evidence="15 16">
    <name type="scientific">Verruconis gallopava</name>
    <dbReference type="NCBI Taxonomy" id="253628"/>
    <lineage>
        <taxon>Eukaryota</taxon>
        <taxon>Fungi</taxon>
        <taxon>Dikarya</taxon>
        <taxon>Ascomycota</taxon>
        <taxon>Pezizomycotina</taxon>
        <taxon>Dothideomycetes</taxon>
        <taxon>Pleosporomycetidae</taxon>
        <taxon>Venturiales</taxon>
        <taxon>Sympoventuriaceae</taxon>
        <taxon>Verruconis</taxon>
    </lineage>
</organism>
<feature type="domain" description="CCR4-NOT transcription complex subunit 1" evidence="10">
    <location>
        <begin position="1290"/>
        <end position="1429"/>
    </location>
</feature>
<dbReference type="Gene3D" id="1.25.40.840">
    <property type="entry name" value="CCR4-NOT transcription complex subunit 1 TTP binding domain"/>
    <property type="match status" value="1"/>
</dbReference>
<dbReference type="Gene3D" id="1.25.40.790">
    <property type="match status" value="1"/>
</dbReference>
<dbReference type="RefSeq" id="XP_016217946.1">
    <property type="nucleotide sequence ID" value="XM_016353851.1"/>
</dbReference>
<feature type="domain" description="CCR4-NOT transcription complex subunit 1 CAF1-binding" evidence="11">
    <location>
        <begin position="1004"/>
        <end position="1221"/>
    </location>
</feature>
<keyword evidence="3" id="KW-0805">Transcription regulation</keyword>
<feature type="compositionally biased region" description="Polar residues" evidence="8">
    <location>
        <begin position="45"/>
        <end position="54"/>
    </location>
</feature>
<dbReference type="InterPro" id="IPR032191">
    <property type="entry name" value="CNOT1_CAF1_bind"/>
</dbReference>
<gene>
    <name evidence="15" type="ORF">PV09_01015</name>
</gene>
<dbReference type="Proteomes" id="UP000053259">
    <property type="component" value="Unassembled WGS sequence"/>
</dbReference>
<evidence type="ECO:0000259" key="11">
    <source>
        <dbReference type="Pfam" id="PF16415"/>
    </source>
</evidence>
<accession>A0A0D1Z541</accession>
<dbReference type="Pfam" id="PF16415">
    <property type="entry name" value="CNOT1_CAF1_bind"/>
    <property type="match status" value="1"/>
</dbReference>
<dbReference type="GO" id="GO:0000289">
    <property type="term" value="P:nuclear-transcribed mRNA poly(A) tail shortening"/>
    <property type="evidence" value="ECO:0007669"/>
    <property type="project" value="UniProtKB-ARBA"/>
</dbReference>
<reference evidence="15 16" key="1">
    <citation type="submission" date="2015-01" db="EMBL/GenBank/DDBJ databases">
        <title>The Genome Sequence of Ochroconis gallopava CBS43764.</title>
        <authorList>
            <consortium name="The Broad Institute Genomics Platform"/>
            <person name="Cuomo C."/>
            <person name="de Hoog S."/>
            <person name="Gorbushina A."/>
            <person name="Stielow B."/>
            <person name="Teixiera M."/>
            <person name="Abouelleil A."/>
            <person name="Chapman S.B."/>
            <person name="Priest M."/>
            <person name="Young S.K."/>
            <person name="Wortman J."/>
            <person name="Nusbaum C."/>
            <person name="Birren B."/>
        </authorList>
    </citation>
    <scope>NUCLEOTIDE SEQUENCE [LARGE SCALE GENOMIC DNA]</scope>
    <source>
        <strain evidence="15 16">CBS 43764</strain>
    </source>
</reference>
<evidence type="ECO:0000256" key="5">
    <source>
        <dbReference type="ARBA" id="ARBA00023242"/>
    </source>
</evidence>
<evidence type="ECO:0000259" key="9">
    <source>
        <dbReference type="Pfam" id="PF04054"/>
    </source>
</evidence>
<evidence type="ECO:0000256" key="8">
    <source>
        <dbReference type="SAM" id="MobiDB-lite"/>
    </source>
</evidence>
<dbReference type="Gene3D" id="1.25.40.800">
    <property type="match status" value="1"/>
</dbReference>
<dbReference type="GO" id="GO:0000932">
    <property type="term" value="C:P-body"/>
    <property type="evidence" value="ECO:0007669"/>
    <property type="project" value="TreeGrafter"/>
</dbReference>
<dbReference type="CDD" id="cd20710">
    <property type="entry name" value="NOT1_connector"/>
    <property type="match status" value="1"/>
</dbReference>
<dbReference type="InterPro" id="IPR055454">
    <property type="entry name" value="CNOT1-like_NOT1_connector"/>
</dbReference>
<evidence type="ECO:0000259" key="10">
    <source>
        <dbReference type="Pfam" id="PF12842"/>
    </source>
</evidence>
<dbReference type="InterPro" id="IPR007196">
    <property type="entry name" value="CCR4-Not_Not1_C"/>
</dbReference>
<dbReference type="Pfam" id="PF12842">
    <property type="entry name" value="DUF3819"/>
    <property type="match status" value="1"/>
</dbReference>
<protein>
    <recommendedName>
        <fullName evidence="7">General negative regulator of transcription subunit 1</fullName>
    </recommendedName>
</protein>
<dbReference type="GeneID" id="27308988"/>
<dbReference type="VEuPathDB" id="FungiDB:PV09_01015"/>
<evidence type="ECO:0000256" key="7">
    <source>
        <dbReference type="ARBA" id="ARBA00074459"/>
    </source>
</evidence>
<dbReference type="InterPro" id="IPR024557">
    <property type="entry name" value="CNOT1_dom_4"/>
</dbReference>
<evidence type="ECO:0000259" key="12">
    <source>
        <dbReference type="Pfam" id="PF16417"/>
    </source>
</evidence>
<dbReference type="STRING" id="253628.A0A0D1Z541"/>
<evidence type="ECO:0000256" key="2">
    <source>
        <dbReference type="ARBA" id="ARBA00022491"/>
    </source>
</evidence>
<feature type="compositionally biased region" description="Polar residues" evidence="8">
    <location>
        <begin position="130"/>
        <end position="153"/>
    </location>
</feature>
<proteinExistence type="predicted"/>